<sequence length="63" mass="7035">MRKSDVTCPNCQAGYRRIELTSKGGVAGEFRCLVCDDLLELMDGSTEIAFRLTVQPNKTSYVF</sequence>
<dbReference type="Proteomes" id="UP000328092">
    <property type="component" value="Unassembled WGS sequence"/>
</dbReference>
<proteinExistence type="predicted"/>
<accession>A0A508T0U7</accession>
<comment type="caution">
    <text evidence="1">The sequence shown here is derived from an EMBL/GenBank/DDBJ whole genome shotgun (WGS) entry which is preliminary data.</text>
</comment>
<evidence type="ECO:0000313" key="2">
    <source>
        <dbReference type="Proteomes" id="UP000328092"/>
    </source>
</evidence>
<dbReference type="RefSeq" id="WP_139487149.1">
    <property type="nucleotide sequence ID" value="NZ_CAADFB020000058.1"/>
</dbReference>
<dbReference type="AlphaFoldDB" id="A0A508T0U7"/>
<dbReference type="OrthoDB" id="8239822at2"/>
<organism evidence="1 2">
    <name type="scientific">Bradyrhizobium ivorense</name>
    <dbReference type="NCBI Taxonomy" id="2511166"/>
    <lineage>
        <taxon>Bacteria</taxon>
        <taxon>Pseudomonadati</taxon>
        <taxon>Pseudomonadota</taxon>
        <taxon>Alphaproteobacteria</taxon>
        <taxon>Hyphomicrobiales</taxon>
        <taxon>Nitrobacteraceae</taxon>
        <taxon>Bradyrhizobium</taxon>
    </lineage>
</organism>
<reference evidence="1" key="1">
    <citation type="submission" date="2019-02" db="EMBL/GenBank/DDBJ databases">
        <authorList>
            <person name="Pothier F.J."/>
        </authorList>
    </citation>
    <scope>NUCLEOTIDE SEQUENCE</scope>
    <source>
        <strain evidence="1">CI-1B</strain>
    </source>
</reference>
<evidence type="ECO:0000313" key="1">
    <source>
        <dbReference type="EMBL" id="VIO68120.1"/>
    </source>
</evidence>
<protein>
    <submittedName>
        <fullName evidence="1">Uncharacterized protein</fullName>
    </submittedName>
</protein>
<name>A0A508T0U7_9BRAD</name>
<gene>
    <name evidence="1" type="ORF">CI1B_19040</name>
</gene>
<keyword evidence="2" id="KW-1185">Reference proteome</keyword>
<dbReference type="EMBL" id="CAADFC020000005">
    <property type="protein sequence ID" value="VIO68120.1"/>
    <property type="molecule type" value="Genomic_DNA"/>
</dbReference>